<dbReference type="InterPro" id="IPR012148">
    <property type="entry name" value="ABBA_DMATS-like"/>
</dbReference>
<dbReference type="InterPro" id="IPR033964">
    <property type="entry name" value="ABBA"/>
</dbReference>
<dbReference type="SFLD" id="SFLDG01162">
    <property type="entry name" value="I"/>
    <property type="match status" value="1"/>
</dbReference>
<feature type="binding site" evidence="3">
    <location>
        <position position="298"/>
    </location>
    <ligand>
        <name>dimethylallyl diphosphate</name>
        <dbReference type="ChEBI" id="CHEBI:57623"/>
    </ligand>
</feature>
<feature type="region of interest" description="Disordered" evidence="4">
    <location>
        <begin position="13"/>
        <end position="50"/>
    </location>
</feature>
<dbReference type="Pfam" id="PF11991">
    <property type="entry name" value="Trp_DMAT"/>
    <property type="match status" value="1"/>
</dbReference>
<evidence type="ECO:0000256" key="2">
    <source>
        <dbReference type="ARBA" id="ARBA00022679"/>
    </source>
</evidence>
<accession>A0A9P4JU07</accession>
<dbReference type="OrthoDB" id="3354387at2759"/>
<keyword evidence="2" id="KW-0808">Transferase</keyword>
<dbReference type="PANTHER" id="PTHR40627:SF4">
    <property type="entry name" value="PRENYLTRANSFERASE ASQH1-RELATED"/>
    <property type="match status" value="1"/>
</dbReference>
<feature type="binding site" evidence="3">
    <location>
        <position position="300"/>
    </location>
    <ligand>
        <name>dimethylallyl diphosphate</name>
        <dbReference type="ChEBI" id="CHEBI:57623"/>
    </ligand>
</feature>
<feature type="binding site" evidence="3">
    <location>
        <position position="229"/>
    </location>
    <ligand>
        <name>dimethylallyl diphosphate</name>
        <dbReference type="ChEBI" id="CHEBI:57623"/>
    </ligand>
</feature>
<dbReference type="InterPro" id="IPR017795">
    <property type="entry name" value="ABBA_NscD-like"/>
</dbReference>
<dbReference type="PANTHER" id="PTHR40627">
    <property type="entry name" value="INDOLE PRENYLTRANSFERASE TDIB-RELATED"/>
    <property type="match status" value="1"/>
</dbReference>
<feature type="binding site" evidence="3">
    <location>
        <position position="227"/>
    </location>
    <ligand>
        <name>dimethylallyl diphosphate</name>
        <dbReference type="ChEBI" id="CHEBI:57623"/>
    </ligand>
</feature>
<keyword evidence="6" id="KW-1185">Reference proteome</keyword>
<evidence type="ECO:0000256" key="3">
    <source>
        <dbReference type="PIRSR" id="PIRSR000509-1"/>
    </source>
</evidence>
<dbReference type="Proteomes" id="UP000799536">
    <property type="component" value="Unassembled WGS sequence"/>
</dbReference>
<proteinExistence type="inferred from homology"/>
<feature type="binding site" evidence="3">
    <location>
        <position position="146"/>
    </location>
    <ligand>
        <name>dimethylallyl diphosphate</name>
        <dbReference type="ChEBI" id="CHEBI:57623"/>
    </ligand>
</feature>
<dbReference type="GO" id="GO:0016765">
    <property type="term" value="F:transferase activity, transferring alkyl or aryl (other than methyl) groups"/>
    <property type="evidence" value="ECO:0007669"/>
    <property type="project" value="InterPro"/>
</dbReference>
<feature type="binding site" evidence="3">
    <location>
        <position position="379"/>
    </location>
    <ligand>
        <name>dimethylallyl diphosphate</name>
        <dbReference type="ChEBI" id="CHEBI:57623"/>
    </ligand>
</feature>
<protein>
    <submittedName>
        <fullName evidence="5">Aromatic prenyltransferase</fullName>
    </submittedName>
</protein>
<dbReference type="EMBL" id="ML993933">
    <property type="protein sequence ID" value="KAF2202543.1"/>
    <property type="molecule type" value="Genomic_DNA"/>
</dbReference>
<dbReference type="CDD" id="cd13929">
    <property type="entry name" value="PT-DMATS_CymD"/>
    <property type="match status" value="1"/>
</dbReference>
<feature type="binding site" evidence="3">
    <location>
        <position position="296"/>
    </location>
    <ligand>
        <name>dimethylallyl diphosphate</name>
        <dbReference type="ChEBI" id="CHEBI:57623"/>
    </ligand>
</feature>
<feature type="compositionally biased region" description="Low complexity" evidence="4">
    <location>
        <begin position="29"/>
        <end position="45"/>
    </location>
</feature>
<dbReference type="PIRSF" id="PIRSF000509">
    <property type="entry name" value="Trp_DMAT"/>
    <property type="match status" value="1"/>
</dbReference>
<evidence type="ECO:0000256" key="1">
    <source>
        <dbReference type="ARBA" id="ARBA00010209"/>
    </source>
</evidence>
<dbReference type="SFLD" id="SFLDS00036">
    <property type="entry name" value="Aromatic_Prenyltransferase"/>
    <property type="match status" value="1"/>
</dbReference>
<reference evidence="5" key="1">
    <citation type="journal article" date="2020" name="Stud. Mycol.">
        <title>101 Dothideomycetes genomes: a test case for predicting lifestyles and emergence of pathogens.</title>
        <authorList>
            <person name="Haridas S."/>
            <person name="Albert R."/>
            <person name="Binder M."/>
            <person name="Bloem J."/>
            <person name="Labutti K."/>
            <person name="Salamov A."/>
            <person name="Andreopoulos B."/>
            <person name="Baker S."/>
            <person name="Barry K."/>
            <person name="Bills G."/>
            <person name="Bluhm B."/>
            <person name="Cannon C."/>
            <person name="Castanera R."/>
            <person name="Culley D."/>
            <person name="Daum C."/>
            <person name="Ezra D."/>
            <person name="Gonzalez J."/>
            <person name="Henrissat B."/>
            <person name="Kuo A."/>
            <person name="Liang C."/>
            <person name="Lipzen A."/>
            <person name="Lutzoni F."/>
            <person name="Magnuson J."/>
            <person name="Mondo S."/>
            <person name="Nolan M."/>
            <person name="Ohm R."/>
            <person name="Pangilinan J."/>
            <person name="Park H.-J."/>
            <person name="Ramirez L."/>
            <person name="Alfaro M."/>
            <person name="Sun H."/>
            <person name="Tritt A."/>
            <person name="Yoshinaga Y."/>
            <person name="Zwiers L.-H."/>
            <person name="Turgeon B."/>
            <person name="Goodwin S."/>
            <person name="Spatafora J."/>
            <person name="Crous P."/>
            <person name="Grigoriev I."/>
        </authorList>
    </citation>
    <scope>NUCLEOTIDE SEQUENCE</scope>
    <source>
        <strain evidence="5">ATCC 74209</strain>
    </source>
</reference>
<feature type="binding site" evidence="3">
    <location>
        <position position="131"/>
    </location>
    <ligand>
        <name>L-tryptophan</name>
        <dbReference type="ChEBI" id="CHEBI:57912"/>
    </ligand>
</feature>
<dbReference type="AlphaFoldDB" id="A0A9P4JU07"/>
<dbReference type="GO" id="GO:0009820">
    <property type="term" value="P:alkaloid metabolic process"/>
    <property type="evidence" value="ECO:0007669"/>
    <property type="project" value="InterPro"/>
</dbReference>
<comment type="similarity">
    <text evidence="1">Belongs to the tryptophan dimethylallyltransferase family.</text>
</comment>
<organism evidence="5 6">
    <name type="scientific">Delitschia confertaspora ATCC 74209</name>
    <dbReference type="NCBI Taxonomy" id="1513339"/>
    <lineage>
        <taxon>Eukaryota</taxon>
        <taxon>Fungi</taxon>
        <taxon>Dikarya</taxon>
        <taxon>Ascomycota</taxon>
        <taxon>Pezizomycotina</taxon>
        <taxon>Dothideomycetes</taxon>
        <taxon>Pleosporomycetidae</taxon>
        <taxon>Pleosporales</taxon>
        <taxon>Delitschiaceae</taxon>
        <taxon>Delitschia</taxon>
    </lineage>
</organism>
<evidence type="ECO:0000313" key="6">
    <source>
        <dbReference type="Proteomes" id="UP000799536"/>
    </source>
</evidence>
<sequence length="463" mass="52091">MSCSLSLWCGSRWRRKPAKAAEQAPPSPKSLSSTKSPSSSRSPSSGGDTSILELATANLPPQNTHSQFWWTAAGRTLALMLHYAGYCPVAQYQHLLYFANSIAPFLGPARKDEKESVQWLSFMTDDGTPIELSWDWGNKRKSPAIRFSIEPVGLDAGTQLDLYNREVGGKFHCTLKETLPNADYEWCDHFIKRFCADEDLEKISAKRKTATQIFYAFDLNGNDIIPKVYFFPGIRAETLGQTTLESISEAVRSAPHCAPDNLEAFSVLEKFFTDSSAGPLELEMLAADLIRPVDSRLKIYFRSRNTRFSSVANIMSLNNAIASESFAKGLQNLRKLWDLVFDRKESDDEPLENTLHRTAGILYYAQFRLGDELPSIKIYLPVRHYAACDGKVVRGLKEFLVESRADDHVMNYEAFLESAFSRSALEEDRGVHTYLGCSINSDGSLKLISYINPQPWKLNTFQQ</sequence>
<evidence type="ECO:0000313" key="5">
    <source>
        <dbReference type="EMBL" id="KAF2202543.1"/>
    </source>
</evidence>
<evidence type="ECO:0000256" key="4">
    <source>
        <dbReference type="SAM" id="MobiDB-lite"/>
    </source>
</evidence>
<name>A0A9P4JU07_9PLEO</name>
<dbReference type="NCBIfam" id="TIGR03429">
    <property type="entry name" value="arom_pren_DMATS"/>
    <property type="match status" value="1"/>
</dbReference>
<gene>
    <name evidence="5" type="ORF">GQ43DRAFT_307728</name>
</gene>
<comment type="caution">
    <text evidence="5">The sequence shown here is derived from an EMBL/GenBank/DDBJ whole genome shotgun (WGS) entry which is preliminary data.</text>
</comment>